<dbReference type="EMBL" id="GGEC01016597">
    <property type="protein sequence ID" value="MBW97080.1"/>
    <property type="molecule type" value="Transcribed_RNA"/>
</dbReference>
<reference evidence="1" key="1">
    <citation type="submission" date="2018-02" db="EMBL/GenBank/DDBJ databases">
        <title>Rhizophora mucronata_Transcriptome.</title>
        <authorList>
            <person name="Meera S.P."/>
            <person name="Sreeshan A."/>
            <person name="Augustine A."/>
        </authorList>
    </citation>
    <scope>NUCLEOTIDE SEQUENCE</scope>
    <source>
        <tissue evidence="1">Leaf</tissue>
    </source>
</reference>
<accession>A0A2P2JUD6</accession>
<organism evidence="1">
    <name type="scientific">Rhizophora mucronata</name>
    <name type="common">Asiatic mangrove</name>
    <dbReference type="NCBI Taxonomy" id="61149"/>
    <lineage>
        <taxon>Eukaryota</taxon>
        <taxon>Viridiplantae</taxon>
        <taxon>Streptophyta</taxon>
        <taxon>Embryophyta</taxon>
        <taxon>Tracheophyta</taxon>
        <taxon>Spermatophyta</taxon>
        <taxon>Magnoliopsida</taxon>
        <taxon>eudicotyledons</taxon>
        <taxon>Gunneridae</taxon>
        <taxon>Pentapetalae</taxon>
        <taxon>rosids</taxon>
        <taxon>fabids</taxon>
        <taxon>Malpighiales</taxon>
        <taxon>Rhizophoraceae</taxon>
        <taxon>Rhizophora</taxon>
    </lineage>
</organism>
<evidence type="ECO:0000313" key="1">
    <source>
        <dbReference type="EMBL" id="MBW97080.1"/>
    </source>
</evidence>
<dbReference type="AlphaFoldDB" id="A0A2P2JUD6"/>
<proteinExistence type="predicted"/>
<protein>
    <submittedName>
        <fullName evidence="1">Uncharacterized protein</fullName>
    </submittedName>
</protein>
<sequence>MKMNFYPDKNITNSPCHPSNNWITLEK</sequence>
<name>A0A2P2JUD6_RHIMU</name>